<dbReference type="EMBL" id="RJUL01000009">
    <property type="protein sequence ID" value="ROQ22633.1"/>
    <property type="molecule type" value="Genomic_DNA"/>
</dbReference>
<dbReference type="STRING" id="584787.GCA_001247655_02049"/>
<evidence type="ECO:0008006" key="4">
    <source>
        <dbReference type="Google" id="ProtNLM"/>
    </source>
</evidence>
<sequence length="219" mass="24575">MKPCLLLAAVLSLPAFAQDNPYIDNSDPTLGQSDGLAFTLFGGYTQGGDNFITINYTDDTREHFRMGNRFHIGVGALWEGENFGTALNLGYHFNFADGTNGKVDFERYTVELLPYYRYGRHKFSVGAAWHLGVRGKLDVTETVDNGDGTTSEENTHVRVDFDDAVGAIIQYDYQITHHNWVSLRYEWIDYDVDKVNGVDLGTGLSGDGDHFGIYYRVVF</sequence>
<feature type="signal peptide" evidence="1">
    <location>
        <begin position="1"/>
        <end position="17"/>
    </location>
</feature>
<name>A0A3N1P2J4_9GAMM</name>
<comment type="caution">
    <text evidence="2">The sequence shown here is derived from an EMBL/GenBank/DDBJ whole genome shotgun (WGS) entry which is preliminary data.</text>
</comment>
<keyword evidence="1" id="KW-0732">Signal</keyword>
<dbReference type="Proteomes" id="UP000268033">
    <property type="component" value="Unassembled WGS sequence"/>
</dbReference>
<reference evidence="2 3" key="1">
    <citation type="submission" date="2018-11" db="EMBL/GenBank/DDBJ databases">
        <title>Genomic Encyclopedia of Type Strains, Phase IV (KMG-IV): sequencing the most valuable type-strain genomes for metagenomic binning, comparative biology and taxonomic classification.</title>
        <authorList>
            <person name="Goeker M."/>
        </authorList>
    </citation>
    <scope>NUCLEOTIDE SEQUENCE [LARGE SCALE GENOMIC DNA]</scope>
    <source>
        <strain evidence="2 3">DSM 21945</strain>
    </source>
</reference>
<keyword evidence="3" id="KW-1185">Reference proteome</keyword>
<gene>
    <name evidence="2" type="ORF">EDC28_109120</name>
</gene>
<organism evidence="2 3">
    <name type="scientific">Gallaecimonas pentaromativorans</name>
    <dbReference type="NCBI Taxonomy" id="584787"/>
    <lineage>
        <taxon>Bacteria</taxon>
        <taxon>Pseudomonadati</taxon>
        <taxon>Pseudomonadota</taxon>
        <taxon>Gammaproteobacteria</taxon>
        <taxon>Enterobacterales</taxon>
        <taxon>Gallaecimonadaceae</taxon>
        <taxon>Gallaecimonas</taxon>
    </lineage>
</organism>
<proteinExistence type="predicted"/>
<evidence type="ECO:0000313" key="2">
    <source>
        <dbReference type="EMBL" id="ROQ22633.1"/>
    </source>
</evidence>
<dbReference type="RefSeq" id="WP_050660586.1">
    <property type="nucleotide sequence ID" value="NZ_JBLXAC010000003.1"/>
</dbReference>
<dbReference type="AlphaFoldDB" id="A0A3N1P2J4"/>
<accession>A0A3N1P2J4</accession>
<evidence type="ECO:0000256" key="1">
    <source>
        <dbReference type="SAM" id="SignalP"/>
    </source>
</evidence>
<dbReference type="OrthoDB" id="7060514at2"/>
<feature type="chain" id="PRO_5018334793" description="Outer membrane protein beta-barrel domain-containing protein" evidence="1">
    <location>
        <begin position="18"/>
        <end position="219"/>
    </location>
</feature>
<protein>
    <recommendedName>
        <fullName evidence="4">Outer membrane protein beta-barrel domain-containing protein</fullName>
    </recommendedName>
</protein>
<evidence type="ECO:0000313" key="3">
    <source>
        <dbReference type="Proteomes" id="UP000268033"/>
    </source>
</evidence>